<reference evidence="3 4" key="1">
    <citation type="submission" date="2023-08" db="EMBL/GenBank/DDBJ databases">
        <authorList>
            <person name="Girao M."/>
            <person name="Carvalho M.F."/>
        </authorList>
    </citation>
    <scope>NUCLEOTIDE SEQUENCE [LARGE SCALE GENOMIC DNA]</scope>
    <source>
        <strain evidence="3 4">CC-R104</strain>
    </source>
</reference>
<dbReference type="InterPro" id="IPR045055">
    <property type="entry name" value="DNA2/NAM7-like"/>
</dbReference>
<keyword evidence="4" id="KW-1185">Reference proteome</keyword>
<feature type="region of interest" description="Disordered" evidence="1">
    <location>
        <begin position="71"/>
        <end position="90"/>
    </location>
</feature>
<comment type="caution">
    <text evidence="3">The sequence shown here is derived from an EMBL/GenBank/DDBJ whole genome shotgun (WGS) entry which is preliminary data.</text>
</comment>
<feature type="domain" description="DNA2/NAM7 helicase helicase" evidence="2">
    <location>
        <begin position="294"/>
        <end position="391"/>
    </location>
</feature>
<evidence type="ECO:0000256" key="1">
    <source>
        <dbReference type="SAM" id="MobiDB-lite"/>
    </source>
</evidence>
<evidence type="ECO:0000313" key="3">
    <source>
        <dbReference type="EMBL" id="MEE2033862.1"/>
    </source>
</evidence>
<dbReference type="Gene3D" id="3.40.50.300">
    <property type="entry name" value="P-loop containing nucleotide triphosphate hydrolases"/>
    <property type="match status" value="1"/>
</dbReference>
<dbReference type="Pfam" id="PF13086">
    <property type="entry name" value="AAA_11"/>
    <property type="match status" value="1"/>
</dbReference>
<dbReference type="PANTHER" id="PTHR10887">
    <property type="entry name" value="DNA2/NAM7 HELICASE FAMILY"/>
    <property type="match status" value="1"/>
</dbReference>
<dbReference type="SUPFAM" id="SSF52540">
    <property type="entry name" value="P-loop containing nucleoside triphosphate hydrolases"/>
    <property type="match status" value="1"/>
</dbReference>
<evidence type="ECO:0000313" key="4">
    <source>
        <dbReference type="Proteomes" id="UP001331936"/>
    </source>
</evidence>
<dbReference type="InterPro" id="IPR027417">
    <property type="entry name" value="P-loop_NTPase"/>
</dbReference>
<dbReference type="Proteomes" id="UP001331936">
    <property type="component" value="Unassembled WGS sequence"/>
</dbReference>
<accession>A0ABU7JVS0</accession>
<dbReference type="InterPro" id="IPR025103">
    <property type="entry name" value="DUF4011"/>
</dbReference>
<dbReference type="EMBL" id="JAUZMZ010000104">
    <property type="protein sequence ID" value="MEE2033862.1"/>
    <property type="molecule type" value="Genomic_DNA"/>
</dbReference>
<proteinExistence type="predicted"/>
<dbReference type="InterPro" id="IPR041677">
    <property type="entry name" value="DNA2/NAM7_AAA_11"/>
</dbReference>
<gene>
    <name evidence="3" type="ORF">Q8814_17340</name>
</gene>
<protein>
    <submittedName>
        <fullName evidence="3">DUF4011 domain-containing protein</fullName>
    </submittedName>
</protein>
<name>A0ABU7JVS0_9NOCA</name>
<organism evidence="3 4">
    <name type="scientific">Rhodococcus chondri</name>
    <dbReference type="NCBI Taxonomy" id="3065941"/>
    <lineage>
        <taxon>Bacteria</taxon>
        <taxon>Bacillati</taxon>
        <taxon>Actinomycetota</taxon>
        <taxon>Actinomycetes</taxon>
        <taxon>Mycobacteriales</taxon>
        <taxon>Nocardiaceae</taxon>
        <taxon>Rhodococcus</taxon>
    </lineage>
</organism>
<dbReference type="RefSeq" id="WP_330153254.1">
    <property type="nucleotide sequence ID" value="NZ_JAUZMZ010000104.1"/>
</dbReference>
<evidence type="ECO:0000259" key="2">
    <source>
        <dbReference type="Pfam" id="PF13086"/>
    </source>
</evidence>
<sequence length="693" mass="75791">MTTPSGIGGDDDLDRLKSVIARWRTSLVDLSGRNRLLNFRHTQAATLEIRQPSTEELISGLERGWDFAALPDEESEGSGESRPAPDRKRQGILTQKATAPALTRALGNLRRRSTQVFNDYGIWTLQLGVGMLNWREDGAEVGNDAPLILIPVSLERTPNGRIRLVLNEDEEPKLNPALPVKLEQFYIDWSPVADLDPTDLNAVLEAAASCVEGKNGWTISERVVLALFASHKESMYKDLLENEAQVMRSDLIKAVALGPGAKLAADRFDFEEIQLDRIDELSPPEDSPLVLDADASQRQAVSAAVAGQSFVMDGPPGTGKSQTITNMIAALIHAGRSVLFVSEKAAALDVVLDRLRSVGLDSYVMALHSNSTSRSAVAKELGRALDEEPRAPRLPHSTKEEVRRAREALSGYAEAMNESRDPMARTLHDTIGRIAGLSDATIAYIDPPAKDGGFRVEVLTGRDLATIIEATEIIARGWAAVADPRFPWRNVRRDAVNVRPALDQAGTAIRVLIGAMDRYRDLSGGGLALEDEQDVERLLVMLRLVKARVASPQWWLTTDSFVDDVEKSVDRLVEELGWVREAAISARTNGGNRWRELPVRLSAEGSASEQALQALSPPALELLSLDEHDARRTALEFRELAEQLEHTHVQIVSLADELGLPHPSHAKAAEVVCEVAALAQAVHRPLASIFRAA</sequence>
<dbReference type="Pfam" id="PF13195">
    <property type="entry name" value="DUF4011"/>
    <property type="match status" value="1"/>
</dbReference>